<dbReference type="Proteomes" id="UP000007735">
    <property type="component" value="Chromosome"/>
</dbReference>
<dbReference type="HOGENOM" id="CLU_3256852_0_0_5"/>
<dbReference type="KEGG" id="sfh:SFHH103_03686"/>
<gene>
    <name evidence="1" type="ordered locus">SFHH103_03686</name>
</gene>
<accession>G9A556</accession>
<dbReference type="AlphaFoldDB" id="G9A556"/>
<protein>
    <submittedName>
        <fullName evidence="1">Uncharacterized protein</fullName>
    </submittedName>
</protein>
<dbReference type="EMBL" id="HE616890">
    <property type="protein sequence ID" value="CCE98177.1"/>
    <property type="molecule type" value="Genomic_DNA"/>
</dbReference>
<name>G9A556_SINF1</name>
<dbReference type="STRING" id="1117943.SFHH103_03686"/>
<reference evidence="1 2" key="1">
    <citation type="journal article" date="2012" name="J. Bacteriol.">
        <title>Genome sequence of the soybean symbiont Sinorhizobium fredii HH103.</title>
        <authorList>
            <person name="Weidner S."/>
            <person name="Becker A."/>
            <person name="Bonilla I."/>
            <person name="Jaenicke S."/>
            <person name="Lloret J."/>
            <person name="Margaret I."/>
            <person name="Puhler A."/>
            <person name="Ruiz-Sainz J.E."/>
            <person name="Schneiker-Bekel S."/>
            <person name="Szczepanowski R."/>
            <person name="Vinardell J.M."/>
            <person name="Zehner S."/>
            <person name="Gottfert M."/>
        </authorList>
    </citation>
    <scope>NUCLEOTIDE SEQUENCE [LARGE SCALE GENOMIC DNA]</scope>
    <source>
        <strain evidence="1 2">HH103</strain>
    </source>
</reference>
<evidence type="ECO:0000313" key="2">
    <source>
        <dbReference type="Proteomes" id="UP000007735"/>
    </source>
</evidence>
<proteinExistence type="predicted"/>
<organism evidence="1 2">
    <name type="scientific">Sinorhizobium fredii (strain HH103)</name>
    <dbReference type="NCBI Taxonomy" id="1117943"/>
    <lineage>
        <taxon>Bacteria</taxon>
        <taxon>Pseudomonadati</taxon>
        <taxon>Pseudomonadota</taxon>
        <taxon>Alphaproteobacteria</taxon>
        <taxon>Hyphomicrobiales</taxon>
        <taxon>Rhizobiaceae</taxon>
        <taxon>Sinorhizobium/Ensifer group</taxon>
        <taxon>Sinorhizobium</taxon>
    </lineage>
</organism>
<sequence>MADHRRKYRAHGTAEDGLHLALLAPQNALQSETPVLIYAAST</sequence>
<evidence type="ECO:0000313" key="1">
    <source>
        <dbReference type="EMBL" id="CCE98177.1"/>
    </source>
</evidence>
<dbReference type="PATRIC" id="fig|380.5.peg.3896"/>